<dbReference type="HOGENOM" id="CLU_015069_0_1_1"/>
<dbReference type="SMART" id="SM01019">
    <property type="entry name" value="B3"/>
    <property type="match status" value="2"/>
</dbReference>
<evidence type="ECO:0000313" key="8">
    <source>
        <dbReference type="EMBL" id="RHN77380.1"/>
    </source>
</evidence>
<dbReference type="PANTHER" id="PTHR31391">
    <property type="entry name" value="B3 DOMAIN-CONTAINING PROTEIN OS11G0197600-RELATED"/>
    <property type="match status" value="1"/>
</dbReference>
<dbReference type="Proteomes" id="UP000002051">
    <property type="component" value="Unassembled WGS sequence"/>
</dbReference>
<accession>G7I577</accession>
<evidence type="ECO:0000313" key="9">
    <source>
        <dbReference type="EnsemblPlants" id="AES59529"/>
    </source>
</evidence>
<dbReference type="STRING" id="3880.G7I577"/>
<sequence>MEEDGSRSWEEDIYWNHFQFIHFTLFLSTFDFQQQLALPKTFSDNLKNKLPENVTLKGPSGVVWNIGLTTRDYTVYFTDGWQRFVKDHSLKENDFLVFKYNGESLFEVLIFDRDNFCEKATSYFVGKCGHAQTEQEGSKAKNNNTSAFNTGVESASPEQIMADAVTKTTPVAVPSQKTSKRTKKKPVIEVTPVQTKKRGRPPKSANSFERSHDLVVCNKELSESSIVKRKRKEDEKKIAQSFTSSFPYFVKILKNGNVGGSRTLRIPRRFSAAHLPDDKTEVTLRNSRGECWTVNSVPYAKRGMLHTFCGGWMSFVRDNGVNFGDTCIFELVSDYVMQVHIYGVGKESINNQNGHVKLDNK</sequence>
<dbReference type="OMA" id="AKCARTH"/>
<dbReference type="EMBL" id="CM001217">
    <property type="protein sequence ID" value="AES59529.1"/>
    <property type="molecule type" value="Genomic_DNA"/>
</dbReference>
<protein>
    <submittedName>
        <fullName evidence="7">Plant-specific B3-DNA-binding domain protein</fullName>
    </submittedName>
    <submittedName>
        <fullName evidence="8">Putative transcription factor B3-Domain family</fullName>
    </submittedName>
</protein>
<dbReference type="PaxDb" id="3880-AES59529"/>
<organism evidence="7 10">
    <name type="scientific">Medicago truncatula</name>
    <name type="common">Barrel medic</name>
    <name type="synonym">Medicago tribuloides</name>
    <dbReference type="NCBI Taxonomy" id="3880"/>
    <lineage>
        <taxon>Eukaryota</taxon>
        <taxon>Viridiplantae</taxon>
        <taxon>Streptophyta</taxon>
        <taxon>Embryophyta</taxon>
        <taxon>Tracheophyta</taxon>
        <taxon>Spermatophyta</taxon>
        <taxon>Magnoliopsida</taxon>
        <taxon>eudicotyledons</taxon>
        <taxon>Gunneridae</taxon>
        <taxon>Pentapetalae</taxon>
        <taxon>rosids</taxon>
        <taxon>fabids</taxon>
        <taxon>Fabales</taxon>
        <taxon>Fabaceae</taxon>
        <taxon>Papilionoideae</taxon>
        <taxon>50 kb inversion clade</taxon>
        <taxon>NPAAA clade</taxon>
        <taxon>Hologalegina</taxon>
        <taxon>IRL clade</taxon>
        <taxon>Trifolieae</taxon>
        <taxon>Medicago</taxon>
    </lineage>
</organism>
<dbReference type="GO" id="GO:0003677">
    <property type="term" value="F:DNA binding"/>
    <property type="evidence" value="ECO:0007669"/>
    <property type="project" value="UniProtKB-KW"/>
</dbReference>
<evidence type="ECO:0000256" key="3">
    <source>
        <dbReference type="ARBA" id="ARBA00023125"/>
    </source>
</evidence>
<keyword evidence="4" id="KW-0804">Transcription</keyword>
<keyword evidence="5" id="KW-0539">Nucleus</keyword>
<evidence type="ECO:0000259" key="6">
    <source>
        <dbReference type="PROSITE" id="PS50863"/>
    </source>
</evidence>
<dbReference type="Gene3D" id="2.40.330.10">
    <property type="entry name" value="DNA-binding pseudobarrel domain"/>
    <property type="match status" value="2"/>
</dbReference>
<evidence type="ECO:0000256" key="2">
    <source>
        <dbReference type="ARBA" id="ARBA00023015"/>
    </source>
</evidence>
<proteinExistence type="predicted"/>
<dbReference type="InterPro" id="IPR003340">
    <property type="entry name" value="B3_DNA-bd"/>
</dbReference>
<feature type="domain" description="TF-B3" evidence="6">
    <location>
        <begin position="249"/>
        <end position="345"/>
    </location>
</feature>
<evidence type="ECO:0000256" key="5">
    <source>
        <dbReference type="ARBA" id="ARBA00023242"/>
    </source>
</evidence>
<comment type="subcellular location">
    <subcellularLocation>
        <location evidence="1">Nucleus</location>
    </subcellularLocation>
</comment>
<dbReference type="InterPro" id="IPR044837">
    <property type="entry name" value="REM16-like"/>
</dbReference>
<dbReference type="CDD" id="cd10017">
    <property type="entry name" value="B3_DNA"/>
    <property type="match status" value="2"/>
</dbReference>
<dbReference type="GO" id="GO:0005634">
    <property type="term" value="C:nucleus"/>
    <property type="evidence" value="ECO:0007669"/>
    <property type="project" value="UniProtKB-SubCell"/>
</dbReference>
<dbReference type="InterPro" id="IPR015300">
    <property type="entry name" value="DNA-bd_pseudobarrel_sf"/>
</dbReference>
<dbReference type="eggNOG" id="ENOG502QT0X">
    <property type="taxonomic scope" value="Eukaryota"/>
</dbReference>
<keyword evidence="10" id="KW-1185">Reference proteome</keyword>
<dbReference type="OrthoDB" id="1386531at2759"/>
<reference evidence="8" key="4">
    <citation type="journal article" date="2018" name="Nat. Plants">
        <title>Whole-genome landscape of Medicago truncatula symbiotic genes.</title>
        <authorList>
            <person name="Pecrix Y."/>
            <person name="Gamas P."/>
            <person name="Carrere S."/>
        </authorList>
    </citation>
    <scope>NUCLEOTIDE SEQUENCE</scope>
    <source>
        <tissue evidence="8">Leaves</tissue>
    </source>
</reference>
<dbReference type="EMBL" id="PSQE01000001">
    <property type="protein sequence ID" value="RHN77380.1"/>
    <property type="molecule type" value="Genomic_DNA"/>
</dbReference>
<feature type="domain" description="TF-B3" evidence="6">
    <location>
        <begin position="21"/>
        <end position="114"/>
    </location>
</feature>
<dbReference type="SUPFAM" id="SSF101936">
    <property type="entry name" value="DNA-binding pseudobarrel domain"/>
    <property type="match status" value="2"/>
</dbReference>
<dbReference type="Proteomes" id="UP000265566">
    <property type="component" value="Chromosome 1"/>
</dbReference>
<evidence type="ECO:0000256" key="1">
    <source>
        <dbReference type="ARBA" id="ARBA00004123"/>
    </source>
</evidence>
<dbReference type="ExpressionAtlas" id="G7I577">
    <property type="expression patterns" value="differential"/>
</dbReference>
<reference evidence="9" key="3">
    <citation type="submission" date="2015-04" db="UniProtKB">
        <authorList>
            <consortium name="EnsemblPlants"/>
        </authorList>
    </citation>
    <scope>IDENTIFICATION</scope>
    <source>
        <strain evidence="9">cv. Jemalong A17</strain>
    </source>
</reference>
<dbReference type="Gramene" id="rna827">
    <property type="protein sequence ID" value="RHN77380.1"/>
    <property type="gene ID" value="gene827"/>
</dbReference>
<evidence type="ECO:0000313" key="10">
    <source>
        <dbReference type="Proteomes" id="UP000002051"/>
    </source>
</evidence>
<evidence type="ECO:0000256" key="4">
    <source>
        <dbReference type="ARBA" id="ARBA00023163"/>
    </source>
</evidence>
<dbReference type="PANTHER" id="PTHR31391:SF106">
    <property type="entry name" value="B3 DOMAIN-CONTAINING PROTEIN OS01G0723500"/>
    <property type="match status" value="1"/>
</dbReference>
<dbReference type="PROSITE" id="PS50863">
    <property type="entry name" value="B3"/>
    <property type="match status" value="2"/>
</dbReference>
<dbReference type="AlphaFoldDB" id="G7I577"/>
<keyword evidence="3" id="KW-0238">DNA-binding</keyword>
<name>G7I577_MEDTR</name>
<keyword evidence="2" id="KW-0805">Transcription regulation</keyword>
<gene>
    <name evidence="9" type="primary">11414253</name>
    <name evidence="7" type="ordered locus">MTR_1g021410</name>
    <name evidence="8" type="ORF">MtrunA17_Chr1g0154171</name>
</gene>
<dbReference type="Pfam" id="PF02362">
    <property type="entry name" value="B3"/>
    <property type="match status" value="2"/>
</dbReference>
<reference evidence="7 10" key="1">
    <citation type="journal article" date="2011" name="Nature">
        <title>The Medicago genome provides insight into the evolution of rhizobial symbioses.</title>
        <authorList>
            <person name="Young N.D."/>
            <person name="Debelle F."/>
            <person name="Oldroyd G.E."/>
            <person name="Geurts R."/>
            <person name="Cannon S.B."/>
            <person name="Udvardi M.K."/>
            <person name="Benedito V.A."/>
            <person name="Mayer K.F."/>
            <person name="Gouzy J."/>
            <person name="Schoof H."/>
            <person name="Van de Peer Y."/>
            <person name="Proost S."/>
            <person name="Cook D.R."/>
            <person name="Meyers B.C."/>
            <person name="Spannagl M."/>
            <person name="Cheung F."/>
            <person name="De Mita S."/>
            <person name="Krishnakumar V."/>
            <person name="Gundlach H."/>
            <person name="Zhou S."/>
            <person name="Mudge J."/>
            <person name="Bharti A.K."/>
            <person name="Murray J.D."/>
            <person name="Naoumkina M.A."/>
            <person name="Rosen B."/>
            <person name="Silverstein K.A."/>
            <person name="Tang H."/>
            <person name="Rombauts S."/>
            <person name="Zhao P.X."/>
            <person name="Zhou P."/>
            <person name="Barbe V."/>
            <person name="Bardou P."/>
            <person name="Bechner M."/>
            <person name="Bellec A."/>
            <person name="Berger A."/>
            <person name="Berges H."/>
            <person name="Bidwell S."/>
            <person name="Bisseling T."/>
            <person name="Choisne N."/>
            <person name="Couloux A."/>
            <person name="Denny R."/>
            <person name="Deshpande S."/>
            <person name="Dai X."/>
            <person name="Doyle J.J."/>
            <person name="Dudez A.M."/>
            <person name="Farmer A.D."/>
            <person name="Fouteau S."/>
            <person name="Franken C."/>
            <person name="Gibelin C."/>
            <person name="Gish J."/>
            <person name="Goldstein S."/>
            <person name="Gonzalez A.J."/>
            <person name="Green P.J."/>
            <person name="Hallab A."/>
            <person name="Hartog M."/>
            <person name="Hua A."/>
            <person name="Humphray S.J."/>
            <person name="Jeong D.H."/>
            <person name="Jing Y."/>
            <person name="Jocker A."/>
            <person name="Kenton S.M."/>
            <person name="Kim D.J."/>
            <person name="Klee K."/>
            <person name="Lai H."/>
            <person name="Lang C."/>
            <person name="Lin S."/>
            <person name="Macmil S.L."/>
            <person name="Magdelenat G."/>
            <person name="Matthews L."/>
            <person name="McCorrison J."/>
            <person name="Monaghan E.L."/>
            <person name="Mun J.H."/>
            <person name="Najar F.Z."/>
            <person name="Nicholson C."/>
            <person name="Noirot C."/>
            <person name="O'Bleness M."/>
            <person name="Paule C.R."/>
            <person name="Poulain J."/>
            <person name="Prion F."/>
            <person name="Qin B."/>
            <person name="Qu C."/>
            <person name="Retzel E.F."/>
            <person name="Riddle C."/>
            <person name="Sallet E."/>
            <person name="Samain S."/>
            <person name="Samson N."/>
            <person name="Sanders I."/>
            <person name="Saurat O."/>
            <person name="Scarpelli C."/>
            <person name="Schiex T."/>
            <person name="Segurens B."/>
            <person name="Severin A.J."/>
            <person name="Sherrier D.J."/>
            <person name="Shi R."/>
            <person name="Sims S."/>
            <person name="Singer S.R."/>
            <person name="Sinharoy S."/>
            <person name="Sterck L."/>
            <person name="Viollet A."/>
            <person name="Wang B.B."/>
            <person name="Wang K."/>
            <person name="Wang M."/>
            <person name="Wang X."/>
            <person name="Warfsmann J."/>
            <person name="Weissenbach J."/>
            <person name="White D.D."/>
            <person name="White J.D."/>
            <person name="Wiley G.B."/>
            <person name="Wincker P."/>
            <person name="Xing Y."/>
            <person name="Yang L."/>
            <person name="Yao Z."/>
            <person name="Ying F."/>
            <person name="Zhai J."/>
            <person name="Zhou L."/>
            <person name="Zuber A."/>
            <person name="Denarie J."/>
            <person name="Dixon R.A."/>
            <person name="May G.D."/>
            <person name="Schwartz D.C."/>
            <person name="Rogers J."/>
            <person name="Quetier F."/>
            <person name="Town C.D."/>
            <person name="Roe B.A."/>
        </authorList>
    </citation>
    <scope>NUCLEOTIDE SEQUENCE [LARGE SCALE GENOMIC DNA]</scope>
    <source>
        <strain evidence="7">A17</strain>
        <strain evidence="9 10">cv. Jemalong A17</strain>
    </source>
</reference>
<evidence type="ECO:0000313" key="7">
    <source>
        <dbReference type="EMBL" id="AES59529.1"/>
    </source>
</evidence>
<reference evidence="7 10" key="2">
    <citation type="journal article" date="2014" name="BMC Genomics">
        <title>An improved genome release (version Mt4.0) for the model legume Medicago truncatula.</title>
        <authorList>
            <person name="Tang H."/>
            <person name="Krishnakumar V."/>
            <person name="Bidwell S."/>
            <person name="Rosen B."/>
            <person name="Chan A."/>
            <person name="Zhou S."/>
            <person name="Gentzbittel L."/>
            <person name="Childs K.L."/>
            <person name="Yandell M."/>
            <person name="Gundlach H."/>
            <person name="Mayer K.F."/>
            <person name="Schwartz D.C."/>
            <person name="Town C.D."/>
        </authorList>
    </citation>
    <scope>GENOME REANNOTATION</scope>
    <source>
        <strain evidence="7">A17</strain>
        <strain evidence="9 10">cv. Jemalong A17</strain>
    </source>
</reference>
<dbReference type="SMR" id="G7I577"/>
<dbReference type="EnsemblPlants" id="AES59529">
    <property type="protein sequence ID" value="AES59529"/>
    <property type="gene ID" value="MTR_1g021410"/>
</dbReference>